<evidence type="ECO:0000259" key="2">
    <source>
        <dbReference type="Pfam" id="PF13439"/>
    </source>
</evidence>
<dbReference type="Proteomes" id="UP000405075">
    <property type="component" value="Chromosome"/>
</dbReference>
<dbReference type="InterPro" id="IPR028098">
    <property type="entry name" value="Glyco_trans_4-like_N"/>
</dbReference>
<proteinExistence type="predicted"/>
<dbReference type="GO" id="GO:1901135">
    <property type="term" value="P:carbohydrate derivative metabolic process"/>
    <property type="evidence" value="ECO:0007669"/>
    <property type="project" value="UniProtKB-ARBA"/>
</dbReference>
<dbReference type="PANTHER" id="PTHR12526:SF630">
    <property type="entry name" value="GLYCOSYLTRANSFERASE"/>
    <property type="match status" value="1"/>
</dbReference>
<organism evidence="3 4">
    <name type="scientific">Acinetobacter towneri</name>
    <dbReference type="NCBI Taxonomy" id="202956"/>
    <lineage>
        <taxon>Bacteria</taxon>
        <taxon>Pseudomonadati</taxon>
        <taxon>Pseudomonadota</taxon>
        <taxon>Gammaproteobacteria</taxon>
        <taxon>Moraxellales</taxon>
        <taxon>Moraxellaceae</taxon>
        <taxon>Acinetobacter</taxon>
    </lineage>
</organism>
<dbReference type="Gene3D" id="3.40.50.2000">
    <property type="entry name" value="Glycogen Phosphorylase B"/>
    <property type="match status" value="2"/>
</dbReference>
<evidence type="ECO:0000313" key="4">
    <source>
        <dbReference type="Proteomes" id="UP000405075"/>
    </source>
</evidence>
<dbReference type="GO" id="GO:0016757">
    <property type="term" value="F:glycosyltransferase activity"/>
    <property type="evidence" value="ECO:0007669"/>
    <property type="project" value="InterPro"/>
</dbReference>
<accession>A0AAP9KKD7</accession>
<dbReference type="Pfam" id="PF13439">
    <property type="entry name" value="Glyco_transf_4"/>
    <property type="match status" value="1"/>
</dbReference>
<protein>
    <submittedName>
        <fullName evidence="3">Glycosyltransferase</fullName>
    </submittedName>
</protein>
<feature type="domain" description="Glycosyltransferase subfamily 4-like N-terminal" evidence="2">
    <location>
        <begin position="12"/>
        <end position="166"/>
    </location>
</feature>
<dbReference type="PANTHER" id="PTHR12526">
    <property type="entry name" value="GLYCOSYLTRANSFERASE"/>
    <property type="match status" value="1"/>
</dbReference>
<feature type="domain" description="Glycosyl transferase family 1" evidence="1">
    <location>
        <begin position="169"/>
        <end position="320"/>
    </location>
</feature>
<dbReference type="Pfam" id="PF00534">
    <property type="entry name" value="Glycos_transf_1"/>
    <property type="match status" value="1"/>
</dbReference>
<evidence type="ECO:0000313" key="3">
    <source>
        <dbReference type="EMBL" id="QGM28892.1"/>
    </source>
</evidence>
<dbReference type="InterPro" id="IPR001296">
    <property type="entry name" value="Glyco_trans_1"/>
</dbReference>
<evidence type="ECO:0000259" key="1">
    <source>
        <dbReference type="Pfam" id="PF00534"/>
    </source>
</evidence>
<dbReference type="AlphaFoldDB" id="A0AAP9KKD7"/>
<gene>
    <name evidence="3" type="ORF">GJD93_14065</name>
</gene>
<dbReference type="SUPFAM" id="SSF53756">
    <property type="entry name" value="UDP-Glycosyltransferase/glycogen phosphorylase"/>
    <property type="match status" value="1"/>
</dbReference>
<dbReference type="RefSeq" id="WP_154321294.1">
    <property type="nucleotide sequence ID" value="NZ_CP046045.1"/>
</dbReference>
<reference evidence="4" key="1">
    <citation type="submission" date="2019-11" db="EMBL/GenBank/DDBJ databases">
        <title>Escherichia coli 1916D6.</title>
        <authorList>
            <person name="Yao H."/>
            <person name="Du X."/>
            <person name="Yu R."/>
            <person name="Li A."/>
        </authorList>
    </citation>
    <scope>NUCLEOTIDE SEQUENCE [LARGE SCALE GENOMIC DNA]</scope>
    <source>
        <strain evidence="4">19110F47</strain>
    </source>
</reference>
<name>A0AAP9KKD7_9GAMM</name>
<dbReference type="EMBL" id="CP046045">
    <property type="protein sequence ID" value="QGM28892.1"/>
    <property type="molecule type" value="Genomic_DNA"/>
</dbReference>
<sequence length="355" mass="39464">MKILYVITGLGVGGAEKVVSDLADQMSTLGHQVKIAYLTGEILVRPKNINIDLISLDLNNLYGLYSASKKYKKLIQDFQPDVVHAHMVHANIFARISRIRCTVPKLICTAHNSNEGGKLRMMAYRLTNFLSDFNSNVSQEATESLISKGAFNKNNLTTVYNGIDLSKFKSFKTAKKIDEIMVLSVGRFNEQKDYPNLFKAIKILKDNSLIEKVKFYIAGDGELRSYLEKTIEDYGIKNNVVLLGKRSDIPELLNQADYFVLSSRHEGLPTVVIEAMACEKFVVATDCGGSAEILGETGILVPIEDSEALAKGLEQAISLTGDQIRNNGKLARERVEKLFSLEASVNKWLALYEAE</sequence>